<dbReference type="OrthoDB" id="2304422at2759"/>
<dbReference type="EMBL" id="PQFF01000407">
    <property type="protein sequence ID" value="RHZ52078.1"/>
    <property type="molecule type" value="Genomic_DNA"/>
</dbReference>
<evidence type="ECO:0000256" key="1">
    <source>
        <dbReference type="ARBA" id="ARBA00022723"/>
    </source>
</evidence>
<evidence type="ECO:0000256" key="2">
    <source>
        <dbReference type="ARBA" id="ARBA00022771"/>
    </source>
</evidence>
<evidence type="ECO:0000259" key="5">
    <source>
        <dbReference type="Pfam" id="PF00097"/>
    </source>
</evidence>
<protein>
    <recommendedName>
        <fullName evidence="5">Zinc finger C3HC4 RING-type domain-containing protein</fullName>
    </recommendedName>
</protein>
<dbReference type="Proteomes" id="UP000266861">
    <property type="component" value="Unassembled WGS sequence"/>
</dbReference>
<name>A0A397GQY1_9GLOM</name>
<keyword evidence="2" id="KW-0863">Zinc-finger</keyword>
<keyword evidence="7" id="KW-1185">Reference proteome</keyword>
<evidence type="ECO:0000256" key="3">
    <source>
        <dbReference type="ARBA" id="ARBA00022833"/>
    </source>
</evidence>
<dbReference type="Gene3D" id="3.30.40.10">
    <property type="entry name" value="Zinc/RING finger domain, C3HC4 (zinc finger)"/>
    <property type="match status" value="1"/>
</dbReference>
<evidence type="ECO:0000313" key="7">
    <source>
        <dbReference type="Proteomes" id="UP000266861"/>
    </source>
</evidence>
<dbReference type="InterPro" id="IPR018957">
    <property type="entry name" value="Znf_C3HC4_RING-type"/>
</dbReference>
<comment type="caution">
    <text evidence="6">The sequence shown here is derived from an EMBL/GenBank/DDBJ whole genome shotgun (WGS) entry which is preliminary data.</text>
</comment>
<evidence type="ECO:0000256" key="4">
    <source>
        <dbReference type="SAM" id="MobiDB-lite"/>
    </source>
</evidence>
<dbReference type="AlphaFoldDB" id="A0A397GQY1"/>
<evidence type="ECO:0000313" key="6">
    <source>
        <dbReference type="EMBL" id="RHZ52078.1"/>
    </source>
</evidence>
<sequence length="312" mass="35248">MVIVCVTENNIDEFYESVSSNSDNAEHRTFSSSDTSDTSGSSTSSSESDDKHVFESELRDRKVKCKCELPEFETDNSDTSDSNCSNILPNVVSVKKIHESKDLDSIYSKPKKKRNKNKIFFDSNKAFTVLGCGHTYHRICIEKKLLLTKPNGCPDCGKNVEIITEATTTETDSRCDSESNTSSLVGKMKKQLNIQSQEIIDEEMTDVDNMENKDNDSNIRKFFIDDQDKLSNKKAKPTKPLDREKSLNLKKLIDELIKIDYAESKNEATNQNVINSYFDFGEYKKDNGKEVSNALVFDDVRNQISEVSDGTL</sequence>
<keyword evidence="1" id="KW-0479">Metal-binding</keyword>
<reference evidence="6 7" key="1">
    <citation type="submission" date="2018-08" db="EMBL/GenBank/DDBJ databases">
        <title>Genome and evolution of the arbuscular mycorrhizal fungus Diversispora epigaea (formerly Glomus versiforme) and its bacterial endosymbionts.</title>
        <authorList>
            <person name="Sun X."/>
            <person name="Fei Z."/>
            <person name="Harrison M."/>
        </authorList>
    </citation>
    <scope>NUCLEOTIDE SEQUENCE [LARGE SCALE GENOMIC DNA]</scope>
    <source>
        <strain evidence="6 7">IT104</strain>
    </source>
</reference>
<feature type="domain" description="Zinc finger C3HC4 RING-type" evidence="5">
    <location>
        <begin position="128"/>
        <end position="156"/>
    </location>
</feature>
<dbReference type="InterPro" id="IPR013083">
    <property type="entry name" value="Znf_RING/FYVE/PHD"/>
</dbReference>
<accession>A0A397GQY1</accession>
<feature type="compositionally biased region" description="Low complexity" evidence="4">
    <location>
        <begin position="30"/>
        <end position="46"/>
    </location>
</feature>
<dbReference type="GO" id="GO:0008270">
    <property type="term" value="F:zinc ion binding"/>
    <property type="evidence" value="ECO:0007669"/>
    <property type="project" value="UniProtKB-KW"/>
</dbReference>
<feature type="region of interest" description="Disordered" evidence="4">
    <location>
        <begin position="17"/>
        <end position="55"/>
    </location>
</feature>
<gene>
    <name evidence="6" type="ORF">Glove_465g6</name>
</gene>
<organism evidence="6 7">
    <name type="scientific">Diversispora epigaea</name>
    <dbReference type="NCBI Taxonomy" id="1348612"/>
    <lineage>
        <taxon>Eukaryota</taxon>
        <taxon>Fungi</taxon>
        <taxon>Fungi incertae sedis</taxon>
        <taxon>Mucoromycota</taxon>
        <taxon>Glomeromycotina</taxon>
        <taxon>Glomeromycetes</taxon>
        <taxon>Diversisporales</taxon>
        <taxon>Diversisporaceae</taxon>
        <taxon>Diversispora</taxon>
    </lineage>
</organism>
<dbReference type="Pfam" id="PF00097">
    <property type="entry name" value="zf-C3HC4"/>
    <property type="match status" value="1"/>
</dbReference>
<proteinExistence type="predicted"/>
<dbReference type="SUPFAM" id="SSF57850">
    <property type="entry name" value="RING/U-box"/>
    <property type="match status" value="1"/>
</dbReference>
<keyword evidence="3" id="KW-0862">Zinc</keyword>